<evidence type="ECO:0000256" key="8">
    <source>
        <dbReference type="ARBA" id="ARBA00023128"/>
    </source>
</evidence>
<dbReference type="GO" id="GO:0008289">
    <property type="term" value="F:lipid binding"/>
    <property type="evidence" value="ECO:0007669"/>
    <property type="project" value="UniProtKB-KW"/>
</dbReference>
<feature type="compositionally biased region" description="Basic and acidic residues" evidence="11">
    <location>
        <begin position="347"/>
        <end position="370"/>
    </location>
</feature>
<name>A0A3N4HV77_ASCIM</name>
<evidence type="ECO:0000256" key="3">
    <source>
        <dbReference type="ARBA" id="ARBA00022452"/>
    </source>
</evidence>
<dbReference type="InterPro" id="IPR058825">
    <property type="entry name" value="MDM34_N"/>
</dbReference>
<evidence type="ECO:0000256" key="4">
    <source>
        <dbReference type="ARBA" id="ARBA00022692"/>
    </source>
</evidence>
<organism evidence="13 14">
    <name type="scientific">Ascobolus immersus RN42</name>
    <dbReference type="NCBI Taxonomy" id="1160509"/>
    <lineage>
        <taxon>Eukaryota</taxon>
        <taxon>Fungi</taxon>
        <taxon>Dikarya</taxon>
        <taxon>Ascomycota</taxon>
        <taxon>Pezizomycotina</taxon>
        <taxon>Pezizomycetes</taxon>
        <taxon>Pezizales</taxon>
        <taxon>Ascobolaceae</taxon>
        <taxon>Ascobolus</taxon>
    </lineage>
</organism>
<keyword evidence="3 10" id="KW-1134">Transmembrane beta strand</keyword>
<comment type="similarity">
    <text evidence="10">Belongs to the MDM34 family.</text>
</comment>
<comment type="subcellular location">
    <subcellularLocation>
        <location evidence="1">Membrane</location>
    </subcellularLocation>
    <subcellularLocation>
        <location evidence="10">Mitochondrion outer membrane</location>
        <topology evidence="10">Multi-pass membrane protein</topology>
    </subcellularLocation>
    <text evidence="10">The ERMES/MDM complex localizes to a few discrete foci (around 10 per single cell), that represent mitochondria-endoplasmic reticulum junctions. These foci are often found next to mtDNA nucleoids.</text>
</comment>
<evidence type="ECO:0000256" key="1">
    <source>
        <dbReference type="ARBA" id="ARBA00004370"/>
    </source>
</evidence>
<evidence type="ECO:0000256" key="7">
    <source>
        <dbReference type="ARBA" id="ARBA00023121"/>
    </source>
</evidence>
<dbReference type="OrthoDB" id="17927at2759"/>
<dbReference type="GO" id="GO:0032865">
    <property type="term" value="C:ERMES complex"/>
    <property type="evidence" value="ECO:0007669"/>
    <property type="project" value="UniProtKB-UniRule"/>
</dbReference>
<feature type="compositionally biased region" description="Low complexity" evidence="11">
    <location>
        <begin position="219"/>
        <end position="238"/>
    </location>
</feature>
<evidence type="ECO:0000313" key="14">
    <source>
        <dbReference type="Proteomes" id="UP000275078"/>
    </source>
</evidence>
<reference evidence="13 14" key="1">
    <citation type="journal article" date="2018" name="Nat. Ecol. Evol.">
        <title>Pezizomycetes genomes reveal the molecular basis of ectomycorrhizal truffle lifestyle.</title>
        <authorList>
            <person name="Murat C."/>
            <person name="Payen T."/>
            <person name="Noel B."/>
            <person name="Kuo A."/>
            <person name="Morin E."/>
            <person name="Chen J."/>
            <person name="Kohler A."/>
            <person name="Krizsan K."/>
            <person name="Balestrini R."/>
            <person name="Da Silva C."/>
            <person name="Montanini B."/>
            <person name="Hainaut M."/>
            <person name="Levati E."/>
            <person name="Barry K.W."/>
            <person name="Belfiori B."/>
            <person name="Cichocki N."/>
            <person name="Clum A."/>
            <person name="Dockter R.B."/>
            <person name="Fauchery L."/>
            <person name="Guy J."/>
            <person name="Iotti M."/>
            <person name="Le Tacon F."/>
            <person name="Lindquist E.A."/>
            <person name="Lipzen A."/>
            <person name="Malagnac F."/>
            <person name="Mello A."/>
            <person name="Molinier V."/>
            <person name="Miyauchi S."/>
            <person name="Poulain J."/>
            <person name="Riccioni C."/>
            <person name="Rubini A."/>
            <person name="Sitrit Y."/>
            <person name="Splivallo R."/>
            <person name="Traeger S."/>
            <person name="Wang M."/>
            <person name="Zifcakova L."/>
            <person name="Wipf D."/>
            <person name="Zambonelli A."/>
            <person name="Paolocci F."/>
            <person name="Nowrousian M."/>
            <person name="Ottonello S."/>
            <person name="Baldrian P."/>
            <person name="Spatafora J.W."/>
            <person name="Henrissat B."/>
            <person name="Nagy L.G."/>
            <person name="Aury J.M."/>
            <person name="Wincker P."/>
            <person name="Grigoriev I.V."/>
            <person name="Bonfante P."/>
            <person name="Martin F.M."/>
        </authorList>
    </citation>
    <scope>NUCLEOTIDE SEQUENCE [LARGE SCALE GENOMIC DNA]</scope>
    <source>
        <strain evidence="13 14">RN42</strain>
    </source>
</reference>
<protein>
    <recommendedName>
        <fullName evidence="10">Mitochondrial distribution and morphology protein 34</fullName>
    </recommendedName>
</protein>
<gene>
    <name evidence="10" type="primary">MDM34</name>
    <name evidence="13" type="ORF">BJ508DRAFT_329916</name>
</gene>
<dbReference type="GO" id="GO:1990456">
    <property type="term" value="P:mitochondrion-endoplasmic reticulum membrane tethering"/>
    <property type="evidence" value="ECO:0007669"/>
    <property type="project" value="TreeGrafter"/>
</dbReference>
<comment type="function">
    <text evidence="10">Component of the ERMES/MDM complex, which serves as a molecular tether to connect the endoplasmic reticulum (ER) and mitochondria. Components of this complex are involved in the control of mitochondrial shape and protein biogenesis, and function in nonvesicular lipid trafficking between the ER and mitochondria. MDM34 is required for the interaction of the ER-resident membrane protein MMM1 and the outer mitochondrial membrane-resident beta-barrel protein MDM10.</text>
</comment>
<dbReference type="InterPro" id="IPR031468">
    <property type="entry name" value="SMP_LBD"/>
</dbReference>
<evidence type="ECO:0000256" key="9">
    <source>
        <dbReference type="ARBA" id="ARBA00023136"/>
    </source>
</evidence>
<dbReference type="HAMAP" id="MF_03105">
    <property type="entry name" value="Mdm34"/>
    <property type="match status" value="1"/>
</dbReference>
<evidence type="ECO:0000256" key="10">
    <source>
        <dbReference type="HAMAP-Rule" id="MF_03105"/>
    </source>
</evidence>
<dbReference type="PROSITE" id="PS51847">
    <property type="entry name" value="SMP"/>
    <property type="match status" value="1"/>
</dbReference>
<feature type="domain" description="SMP-LTD" evidence="12">
    <location>
        <begin position="1"/>
        <end position="200"/>
    </location>
</feature>
<dbReference type="Pfam" id="PF26545">
    <property type="entry name" value="Mdm34_N"/>
    <property type="match status" value="1"/>
</dbReference>
<keyword evidence="9 10" id="KW-0472">Membrane</keyword>
<dbReference type="CDD" id="cd21673">
    <property type="entry name" value="SMP_Mdm34"/>
    <property type="match status" value="1"/>
</dbReference>
<keyword evidence="7" id="KW-0446">Lipid-binding</keyword>
<dbReference type="InterPro" id="IPR027536">
    <property type="entry name" value="MDM34"/>
</dbReference>
<accession>A0A3N4HV77</accession>
<evidence type="ECO:0000259" key="12">
    <source>
        <dbReference type="PROSITE" id="PS51847"/>
    </source>
</evidence>
<feature type="compositionally biased region" description="Polar residues" evidence="11">
    <location>
        <begin position="314"/>
        <end position="323"/>
    </location>
</feature>
<evidence type="ECO:0000256" key="11">
    <source>
        <dbReference type="SAM" id="MobiDB-lite"/>
    </source>
</evidence>
<evidence type="ECO:0000256" key="2">
    <source>
        <dbReference type="ARBA" id="ARBA00022448"/>
    </source>
</evidence>
<dbReference type="GO" id="GO:0007005">
    <property type="term" value="P:mitochondrion organization"/>
    <property type="evidence" value="ECO:0007669"/>
    <property type="project" value="InterPro"/>
</dbReference>
<keyword evidence="2" id="KW-0813">Transport</keyword>
<dbReference type="PANTHER" id="PTHR28185:SF1">
    <property type="entry name" value="MITOCHONDRIAL DISTRIBUTION AND MORPHOLOGY PROTEIN 34"/>
    <property type="match status" value="1"/>
</dbReference>
<dbReference type="Proteomes" id="UP000275078">
    <property type="component" value="Unassembled WGS sequence"/>
</dbReference>
<comment type="domain">
    <text evidence="10">Lacks alpha-helical transmembrane segments, suggesting that it resides in the membrane via beta-sheet conformations similar to those predicted for other outer membrane proteins and porin.</text>
</comment>
<evidence type="ECO:0000256" key="5">
    <source>
        <dbReference type="ARBA" id="ARBA00022787"/>
    </source>
</evidence>
<keyword evidence="6" id="KW-0445">Lipid transport</keyword>
<dbReference type="GO" id="GO:0015914">
    <property type="term" value="P:phospholipid transport"/>
    <property type="evidence" value="ECO:0007669"/>
    <property type="project" value="TreeGrafter"/>
</dbReference>
<dbReference type="STRING" id="1160509.A0A3N4HV77"/>
<keyword evidence="14" id="KW-1185">Reference proteome</keyword>
<keyword evidence="5 10" id="KW-1000">Mitochondrion outer membrane</keyword>
<dbReference type="EMBL" id="ML119721">
    <property type="protein sequence ID" value="RPA77763.1"/>
    <property type="molecule type" value="Genomic_DNA"/>
</dbReference>
<keyword evidence="4 10" id="KW-0812">Transmembrane</keyword>
<feature type="region of interest" description="Disordered" evidence="11">
    <location>
        <begin position="219"/>
        <end position="258"/>
    </location>
</feature>
<feature type="compositionally biased region" description="Basic residues" evidence="11">
    <location>
        <begin position="332"/>
        <end position="342"/>
    </location>
</feature>
<sequence length="475" mass="52428">MSFNFNWDTLFSANPANPNEFYERAKTLLTAALNKSPKPPIIVDDIVVEDLNLGTRPPELEILEIGDIAEDRFRGIFKLRYDADAFLTLKTKVQVNPLHTYLDAIPDFISPEPLAASAPLTIPIQITLSDFRLNGFVILVFSKAKGITIVFRNDPLESLRVSSTFDSIAFIKDYLQKEIERQVRGLFQEELPVAIHRLSLRLWNPEYAASLEAEAQAAKEATAMNVPRSSTTPTPSGSPEEDITFPPSSSDIAEEDSSKISAKNMARLRSLLDSQKTLNVFTPTISEVIYRAWASAGPSSAAASEAPTPPGLSRASSSMNTTGLALGSAPTHGKKKKKHRVINLRNRNVDTKEKEETVEKQAEEERKELRTPIPSEPTTPAKAPSTPETVPIRKETPPPYIPEQTQASLQPVAEKAGIVEPDFRRSRILEKALLAKLSTVASELARQAEEDALEQLRAWGSQQRREQSPPPAYGA</sequence>
<proteinExistence type="inferred from homology"/>
<keyword evidence="8 10" id="KW-0496">Mitochondrion</keyword>
<evidence type="ECO:0000313" key="13">
    <source>
        <dbReference type="EMBL" id="RPA77763.1"/>
    </source>
</evidence>
<feature type="region of interest" description="Disordered" evidence="11">
    <location>
        <begin position="300"/>
        <end position="412"/>
    </location>
</feature>
<dbReference type="PANTHER" id="PTHR28185">
    <property type="entry name" value="MITOCHONDRIAL DISTRIBUTION AND MORPHOLOGY PROTEIN 34"/>
    <property type="match status" value="1"/>
</dbReference>
<dbReference type="AlphaFoldDB" id="A0A3N4HV77"/>
<comment type="subunit">
    <text evidence="10">Component of the ER-mitochondria encounter structure (ERMES) or MDM complex, composed of MMM1, MDM10, MDM12 and MDM34.</text>
</comment>
<evidence type="ECO:0000256" key="6">
    <source>
        <dbReference type="ARBA" id="ARBA00023055"/>
    </source>
</evidence>